<evidence type="ECO:0008006" key="7">
    <source>
        <dbReference type="Google" id="ProtNLM"/>
    </source>
</evidence>
<reference evidence="5" key="1">
    <citation type="submission" date="2022-10" db="EMBL/GenBank/DDBJ databases">
        <title>Puccinia triticina Genome sequencing and assembly.</title>
        <authorList>
            <person name="Li C."/>
        </authorList>
    </citation>
    <scope>NUCLEOTIDE SEQUENCE</scope>
    <source>
        <strain evidence="5">Pt15</strain>
    </source>
</reference>
<dbReference type="PANTHER" id="PTHR24113:SF12">
    <property type="entry name" value="RAN GTPASE-ACTIVATING PROTEIN 1"/>
    <property type="match status" value="1"/>
</dbReference>
<accession>A0ABY7CCQ6</accession>
<dbReference type="GeneID" id="77807821"/>
<evidence type="ECO:0000256" key="1">
    <source>
        <dbReference type="ARBA" id="ARBA00022468"/>
    </source>
</evidence>
<protein>
    <recommendedName>
        <fullName evidence="7">RNI-like protein</fullName>
    </recommendedName>
</protein>
<evidence type="ECO:0000313" key="5">
    <source>
        <dbReference type="EMBL" id="WAQ82545.1"/>
    </source>
</evidence>
<dbReference type="Gene3D" id="3.80.10.10">
    <property type="entry name" value="Ribonuclease Inhibitor"/>
    <property type="match status" value="1"/>
</dbReference>
<keyword evidence="6" id="KW-1185">Reference proteome</keyword>
<dbReference type="EMBL" id="CP110422">
    <property type="protein sequence ID" value="WAQ82545.1"/>
    <property type="molecule type" value="Genomic_DNA"/>
</dbReference>
<keyword evidence="2" id="KW-0433">Leucine-rich repeat</keyword>
<dbReference type="Proteomes" id="UP001164743">
    <property type="component" value="Chromosome 2A"/>
</dbReference>
<dbReference type="PANTHER" id="PTHR24113">
    <property type="entry name" value="RAN GTPASE-ACTIVATING PROTEIN 1"/>
    <property type="match status" value="1"/>
</dbReference>
<evidence type="ECO:0000256" key="4">
    <source>
        <dbReference type="SAM" id="MobiDB-lite"/>
    </source>
</evidence>
<organism evidence="5 6">
    <name type="scientific">Puccinia triticina</name>
    <dbReference type="NCBI Taxonomy" id="208348"/>
    <lineage>
        <taxon>Eukaryota</taxon>
        <taxon>Fungi</taxon>
        <taxon>Dikarya</taxon>
        <taxon>Basidiomycota</taxon>
        <taxon>Pucciniomycotina</taxon>
        <taxon>Pucciniomycetes</taxon>
        <taxon>Pucciniales</taxon>
        <taxon>Pucciniaceae</taxon>
        <taxon>Puccinia</taxon>
    </lineage>
</organism>
<evidence type="ECO:0000256" key="2">
    <source>
        <dbReference type="ARBA" id="ARBA00022614"/>
    </source>
</evidence>
<feature type="region of interest" description="Disordered" evidence="4">
    <location>
        <begin position="36"/>
        <end position="68"/>
    </location>
</feature>
<dbReference type="SMART" id="SM00368">
    <property type="entry name" value="LRR_RI"/>
    <property type="match status" value="3"/>
</dbReference>
<dbReference type="InterPro" id="IPR027038">
    <property type="entry name" value="RanGap"/>
</dbReference>
<dbReference type="InterPro" id="IPR032675">
    <property type="entry name" value="LRR_dom_sf"/>
</dbReference>
<dbReference type="SUPFAM" id="SSF52047">
    <property type="entry name" value="RNI-like"/>
    <property type="match status" value="1"/>
</dbReference>
<keyword evidence="1" id="KW-0343">GTPase activation</keyword>
<dbReference type="RefSeq" id="XP_053018100.1">
    <property type="nucleotide sequence ID" value="XM_053166926.1"/>
</dbReference>
<proteinExistence type="predicted"/>
<keyword evidence="3" id="KW-0677">Repeat</keyword>
<evidence type="ECO:0000313" key="6">
    <source>
        <dbReference type="Proteomes" id="UP001164743"/>
    </source>
</evidence>
<sequence>MLKSHPPLHSKHRKLTQTMSSLFPLLRSLLISPLKPAQEDRRGPASIHHVIQDRDRGGFTTPDRQQDHLSFHDTGLRGPQGALIVLEALATNPFASTLTLSHNALGDAGVRQLASRLRFLKKRRTTPIHELNLASNSLTDAALAELCRAWDGLVELYLSNNLITLNSSPSPLLAGLGNLTLLSLTSNPIDYRSRSGPLEWLAVNGNNWGTRGCERIVWALARCGGNSSLLRVEMLACDAPRSSEPENQLGADDQDQAELIKLMGFKDSVDREDCRLTIELEGGWKNLLEKCESRNQALRLATRRAALGLISTARPILLSTPAPESALGPVRAKEVFPWDRLPEELKLNIWRWVAILSAFPGLQGSPPRADPSNGPSIELDNTVQFRQSPSTFVDPLISRGTPAEHPPHPFILPDPLTPSQLLSVINYAQDRECLQAEIGLREEAIFSHLLSSKASSSSSVHRQLVDTIRRDADIDRQGRAFILNACGCLRFQGTI</sequence>
<evidence type="ECO:0000256" key="3">
    <source>
        <dbReference type="ARBA" id="ARBA00022737"/>
    </source>
</evidence>
<name>A0ABY7CCQ6_9BASI</name>
<gene>
    <name evidence="5" type="ORF">PtA15_2A862</name>
</gene>